<dbReference type="EMBL" id="MFFX01000010">
    <property type="protein sequence ID" value="OGF19753.1"/>
    <property type="molecule type" value="Genomic_DNA"/>
</dbReference>
<dbReference type="Proteomes" id="UP000178682">
    <property type="component" value="Unassembled WGS sequence"/>
</dbReference>
<feature type="compositionally biased region" description="Basic and acidic residues" evidence="1">
    <location>
        <begin position="1"/>
        <end position="20"/>
    </location>
</feature>
<proteinExistence type="predicted"/>
<feature type="compositionally biased region" description="Basic and acidic residues" evidence="1">
    <location>
        <begin position="41"/>
        <end position="57"/>
    </location>
</feature>
<gene>
    <name evidence="2" type="ORF">A3G56_02950</name>
</gene>
<comment type="caution">
    <text evidence="2">The sequence shown here is derived from an EMBL/GenBank/DDBJ whole genome shotgun (WGS) entry which is preliminary data.</text>
</comment>
<organism evidence="2 3">
    <name type="scientific">Candidatus Falkowbacteria bacterium RIFCSPLOWO2_12_FULL_45_10</name>
    <dbReference type="NCBI Taxonomy" id="1797990"/>
    <lineage>
        <taxon>Bacteria</taxon>
        <taxon>Candidatus Falkowiibacteriota</taxon>
    </lineage>
</organism>
<evidence type="ECO:0000313" key="3">
    <source>
        <dbReference type="Proteomes" id="UP000178682"/>
    </source>
</evidence>
<name>A0A1F5RZX8_9BACT</name>
<sequence>MPGIKPEKFYPRDQAEGLRERAKKFPLPTAAAENIPSRPSPAEEKLKESLAKKERDLNQSLPKN</sequence>
<evidence type="ECO:0000256" key="1">
    <source>
        <dbReference type="SAM" id="MobiDB-lite"/>
    </source>
</evidence>
<protein>
    <submittedName>
        <fullName evidence="2">Uncharacterized protein</fullName>
    </submittedName>
</protein>
<accession>A0A1F5RZX8</accession>
<evidence type="ECO:0000313" key="2">
    <source>
        <dbReference type="EMBL" id="OGF19753.1"/>
    </source>
</evidence>
<reference evidence="2 3" key="1">
    <citation type="journal article" date="2016" name="Nat. Commun.">
        <title>Thousands of microbial genomes shed light on interconnected biogeochemical processes in an aquifer system.</title>
        <authorList>
            <person name="Anantharaman K."/>
            <person name="Brown C.T."/>
            <person name="Hug L.A."/>
            <person name="Sharon I."/>
            <person name="Castelle C.J."/>
            <person name="Probst A.J."/>
            <person name="Thomas B.C."/>
            <person name="Singh A."/>
            <person name="Wilkins M.J."/>
            <person name="Karaoz U."/>
            <person name="Brodie E.L."/>
            <person name="Williams K.H."/>
            <person name="Hubbard S.S."/>
            <person name="Banfield J.F."/>
        </authorList>
    </citation>
    <scope>NUCLEOTIDE SEQUENCE [LARGE SCALE GENOMIC DNA]</scope>
</reference>
<dbReference type="AlphaFoldDB" id="A0A1F5RZX8"/>
<feature type="region of interest" description="Disordered" evidence="1">
    <location>
        <begin position="1"/>
        <end position="64"/>
    </location>
</feature>